<sequence length="266" mass="27623">MSNPSPGQGGSPDVPPDLPPEHAETYRRAYQAAYRDALARTGGAEAEDDASEPTVVMDRGGSLTHDAHDAEPDDDGAGPAQPVPERDPGYPEGDGYVPVRGRRRAERADRPDRERPVWLVPVILAGLVAVLLLGAFGAGRLFSSSVGGADVADPPDGVDIGDVGEADTEAGEATGKPRKQDKPRKAQTQKPEAAVYRGSPRQPSSPAPPPPARRTPASTRPATRSPTRPRTLSTRTPPPPGAATAPASGRRSRSPSGRAPGSARSG</sequence>
<feature type="compositionally biased region" description="Pro residues" evidence="1">
    <location>
        <begin position="203"/>
        <end position="213"/>
    </location>
</feature>
<keyword evidence="2" id="KW-1133">Transmembrane helix</keyword>
<dbReference type="EMBL" id="CP060713">
    <property type="protein sequence ID" value="QNN54026.1"/>
    <property type="molecule type" value="Genomic_DNA"/>
</dbReference>
<keyword evidence="2" id="KW-0812">Transmembrane</keyword>
<feature type="region of interest" description="Disordered" evidence="1">
    <location>
        <begin position="1"/>
        <end position="116"/>
    </location>
</feature>
<keyword evidence="2" id="KW-0472">Membrane</keyword>
<evidence type="ECO:0000313" key="3">
    <source>
        <dbReference type="EMBL" id="QNN54026.1"/>
    </source>
</evidence>
<accession>A0A7G9REK1</accession>
<evidence type="ECO:0000256" key="1">
    <source>
        <dbReference type="SAM" id="MobiDB-lite"/>
    </source>
</evidence>
<dbReference type="Proteomes" id="UP000515947">
    <property type="component" value="Chromosome"/>
</dbReference>
<dbReference type="AlphaFoldDB" id="A0A7G9REK1"/>
<feature type="compositionally biased region" description="Low complexity" evidence="1">
    <location>
        <begin position="242"/>
        <end position="266"/>
    </location>
</feature>
<reference evidence="3 4" key="1">
    <citation type="submission" date="2020-08" db="EMBL/GenBank/DDBJ databases">
        <title>Genome sequence of Nocardioides mesophilus KACC 16243T.</title>
        <authorList>
            <person name="Hyun D.-W."/>
            <person name="Bae J.-W."/>
        </authorList>
    </citation>
    <scope>NUCLEOTIDE SEQUENCE [LARGE SCALE GENOMIC DNA]</scope>
    <source>
        <strain evidence="3 4">KACC 16243</strain>
    </source>
</reference>
<feature type="region of interest" description="Disordered" evidence="1">
    <location>
        <begin position="146"/>
        <end position="266"/>
    </location>
</feature>
<protein>
    <submittedName>
        <fullName evidence="3">Uncharacterized protein</fullName>
    </submittedName>
</protein>
<keyword evidence="4" id="KW-1185">Reference proteome</keyword>
<feature type="compositionally biased region" description="Low complexity" evidence="1">
    <location>
        <begin position="28"/>
        <end position="40"/>
    </location>
</feature>
<feature type="compositionally biased region" description="Basic and acidic residues" evidence="1">
    <location>
        <begin position="106"/>
        <end position="116"/>
    </location>
</feature>
<dbReference type="KEGG" id="nmes:H9L09_06510"/>
<gene>
    <name evidence="3" type="ORF">H9L09_06510</name>
</gene>
<name>A0A7G9REK1_9ACTN</name>
<proteinExistence type="predicted"/>
<evidence type="ECO:0000313" key="4">
    <source>
        <dbReference type="Proteomes" id="UP000515947"/>
    </source>
</evidence>
<feature type="transmembrane region" description="Helical" evidence="2">
    <location>
        <begin position="117"/>
        <end position="136"/>
    </location>
</feature>
<organism evidence="3 4">
    <name type="scientific">Nocardioides mesophilus</name>
    <dbReference type="NCBI Taxonomy" id="433659"/>
    <lineage>
        <taxon>Bacteria</taxon>
        <taxon>Bacillati</taxon>
        <taxon>Actinomycetota</taxon>
        <taxon>Actinomycetes</taxon>
        <taxon>Propionibacteriales</taxon>
        <taxon>Nocardioidaceae</taxon>
        <taxon>Nocardioides</taxon>
    </lineage>
</organism>
<evidence type="ECO:0000256" key="2">
    <source>
        <dbReference type="SAM" id="Phobius"/>
    </source>
</evidence>
<feature type="compositionally biased region" description="Low complexity" evidence="1">
    <location>
        <begin position="214"/>
        <end position="235"/>
    </location>
</feature>
<feature type="compositionally biased region" description="Low complexity" evidence="1">
    <location>
        <begin position="146"/>
        <end position="161"/>
    </location>
</feature>